<evidence type="ECO:0000313" key="3">
    <source>
        <dbReference type="Proteomes" id="UP001221757"/>
    </source>
</evidence>
<dbReference type="Proteomes" id="UP001221757">
    <property type="component" value="Unassembled WGS sequence"/>
</dbReference>
<evidence type="ECO:0000256" key="1">
    <source>
        <dbReference type="SAM" id="MobiDB-lite"/>
    </source>
</evidence>
<feature type="compositionally biased region" description="Low complexity" evidence="1">
    <location>
        <begin position="46"/>
        <end position="72"/>
    </location>
</feature>
<proteinExistence type="predicted"/>
<gene>
    <name evidence="2" type="ORF">B0H17DRAFT_1131457</name>
</gene>
<keyword evidence="3" id="KW-1185">Reference proteome</keyword>
<feature type="region of interest" description="Disordered" evidence="1">
    <location>
        <begin position="15"/>
        <end position="79"/>
    </location>
</feature>
<comment type="caution">
    <text evidence="2">The sequence shown here is derived from an EMBL/GenBank/DDBJ whole genome shotgun (WGS) entry which is preliminary data.</text>
</comment>
<sequence length="345" mass="38058">MLSAAFRLYQRFFPKAPQDRKNRHSSYKPAPLRSNLQQYKKRERSSQASLSPSSSHYSSSSGSTASSDSGGSFEALAGSGSADSQTDAAFLRMEFARLQVQPLSSDTLMEDVEHSVRPGLARLFEDPCIQRWLEGQRQRDAASKESLPSQAPPLFYTPAHLRCAAIDSTLPLPVPSIRAAPSFAPAPSFGIGRAPHQASSALKKWHCLQKEAESLRADQQVYARVRGTPSARYAEYNEKWAALHAAPVAPTLTFADIPWPVILAPTHASHIMPVEVHQFVLCAKLETITPAGQTRLNEEIKRFHPDKFAVRVLPLVLPRHRAAVAEAAAWVLDILLKARVEIKRA</sequence>
<accession>A0AAD7DNJ2</accession>
<dbReference type="EMBL" id="JARKIE010000038">
    <property type="protein sequence ID" value="KAJ7695406.1"/>
    <property type="molecule type" value="Genomic_DNA"/>
</dbReference>
<organism evidence="2 3">
    <name type="scientific">Mycena rosella</name>
    <name type="common">Pink bonnet</name>
    <name type="synonym">Agaricus rosellus</name>
    <dbReference type="NCBI Taxonomy" id="1033263"/>
    <lineage>
        <taxon>Eukaryota</taxon>
        <taxon>Fungi</taxon>
        <taxon>Dikarya</taxon>
        <taxon>Basidiomycota</taxon>
        <taxon>Agaricomycotina</taxon>
        <taxon>Agaricomycetes</taxon>
        <taxon>Agaricomycetidae</taxon>
        <taxon>Agaricales</taxon>
        <taxon>Marasmiineae</taxon>
        <taxon>Mycenaceae</taxon>
        <taxon>Mycena</taxon>
    </lineage>
</organism>
<protein>
    <submittedName>
        <fullName evidence="2">Uncharacterized protein</fullName>
    </submittedName>
</protein>
<dbReference type="AlphaFoldDB" id="A0AAD7DNJ2"/>
<evidence type="ECO:0000313" key="2">
    <source>
        <dbReference type="EMBL" id="KAJ7695406.1"/>
    </source>
</evidence>
<name>A0AAD7DNJ2_MYCRO</name>
<reference evidence="2" key="1">
    <citation type="submission" date="2023-03" db="EMBL/GenBank/DDBJ databases">
        <title>Massive genome expansion in bonnet fungi (Mycena s.s.) driven by repeated elements and novel gene families across ecological guilds.</title>
        <authorList>
            <consortium name="Lawrence Berkeley National Laboratory"/>
            <person name="Harder C.B."/>
            <person name="Miyauchi S."/>
            <person name="Viragh M."/>
            <person name="Kuo A."/>
            <person name="Thoen E."/>
            <person name="Andreopoulos B."/>
            <person name="Lu D."/>
            <person name="Skrede I."/>
            <person name="Drula E."/>
            <person name="Henrissat B."/>
            <person name="Morin E."/>
            <person name="Kohler A."/>
            <person name="Barry K."/>
            <person name="LaButti K."/>
            <person name="Morin E."/>
            <person name="Salamov A."/>
            <person name="Lipzen A."/>
            <person name="Mereny Z."/>
            <person name="Hegedus B."/>
            <person name="Baldrian P."/>
            <person name="Stursova M."/>
            <person name="Weitz H."/>
            <person name="Taylor A."/>
            <person name="Grigoriev I.V."/>
            <person name="Nagy L.G."/>
            <person name="Martin F."/>
            <person name="Kauserud H."/>
        </authorList>
    </citation>
    <scope>NUCLEOTIDE SEQUENCE</scope>
    <source>
        <strain evidence="2">CBHHK067</strain>
    </source>
</reference>